<dbReference type="Pfam" id="PF09139">
    <property type="entry name" value="Tam41_Mmp37"/>
    <property type="match status" value="1"/>
</dbReference>
<proteinExistence type="inferred from homology"/>
<keyword evidence="12" id="KW-0460">Magnesium</keyword>
<dbReference type="PANTHER" id="PTHR13619:SF0">
    <property type="entry name" value="PHOSPHATIDATE CYTIDYLYLTRANSFERASE, MITOCHONDRIAL"/>
    <property type="match status" value="1"/>
</dbReference>
<keyword evidence="21" id="KW-1185">Reference proteome</keyword>
<feature type="region of interest" description="Disordered" evidence="19">
    <location>
        <begin position="503"/>
        <end position="533"/>
    </location>
</feature>
<evidence type="ECO:0000256" key="14">
    <source>
        <dbReference type="ARBA" id="ARBA00023128"/>
    </source>
</evidence>
<evidence type="ECO:0000256" key="13">
    <source>
        <dbReference type="ARBA" id="ARBA00023098"/>
    </source>
</evidence>
<evidence type="ECO:0000256" key="19">
    <source>
        <dbReference type="SAM" id="MobiDB-lite"/>
    </source>
</evidence>
<organism evidence="20 21">
    <name type="scientific">Calycina marina</name>
    <dbReference type="NCBI Taxonomy" id="1763456"/>
    <lineage>
        <taxon>Eukaryota</taxon>
        <taxon>Fungi</taxon>
        <taxon>Dikarya</taxon>
        <taxon>Ascomycota</taxon>
        <taxon>Pezizomycotina</taxon>
        <taxon>Leotiomycetes</taxon>
        <taxon>Helotiales</taxon>
        <taxon>Pezizellaceae</taxon>
        <taxon>Calycina</taxon>
    </lineage>
</organism>
<feature type="region of interest" description="Disordered" evidence="19">
    <location>
        <begin position="45"/>
        <end position="100"/>
    </location>
</feature>
<dbReference type="AlphaFoldDB" id="A0A9P8CJL2"/>
<dbReference type="EC" id="2.7.7.41" evidence="6"/>
<comment type="pathway">
    <text evidence="4">Lipid metabolism.</text>
</comment>
<keyword evidence="14" id="KW-0496">Mitochondrion</keyword>
<dbReference type="GO" id="GO:0005743">
    <property type="term" value="C:mitochondrial inner membrane"/>
    <property type="evidence" value="ECO:0007669"/>
    <property type="project" value="UniProtKB-SubCell"/>
</dbReference>
<feature type="compositionally biased region" description="Polar residues" evidence="19">
    <location>
        <begin position="45"/>
        <end position="58"/>
    </location>
</feature>
<evidence type="ECO:0000256" key="10">
    <source>
        <dbReference type="ARBA" id="ARBA00022695"/>
    </source>
</evidence>
<protein>
    <recommendedName>
        <fullName evidence="7">Phosphatidate cytidylyltransferase, mitochondrial</fullName>
        <ecNumber evidence="6">2.7.7.41</ecNumber>
    </recommendedName>
    <alternativeName>
        <fullName evidence="18">CDP-diacylglycerol synthase</fullName>
    </alternativeName>
</protein>
<evidence type="ECO:0000256" key="1">
    <source>
        <dbReference type="ARBA" id="ARBA00001946"/>
    </source>
</evidence>
<reference evidence="20" key="1">
    <citation type="journal article" date="2021" name="IMA Fungus">
        <title>Genomic characterization of three marine fungi, including Emericellopsis atlantica sp. nov. with signatures of a generalist lifestyle and marine biomass degradation.</title>
        <authorList>
            <person name="Hagestad O.C."/>
            <person name="Hou L."/>
            <person name="Andersen J.H."/>
            <person name="Hansen E.H."/>
            <person name="Altermark B."/>
            <person name="Li C."/>
            <person name="Kuhnert E."/>
            <person name="Cox R.J."/>
            <person name="Crous P.W."/>
            <person name="Spatafora J.W."/>
            <person name="Lail K."/>
            <person name="Amirebrahimi M."/>
            <person name="Lipzen A."/>
            <person name="Pangilinan J."/>
            <person name="Andreopoulos W."/>
            <person name="Hayes R.D."/>
            <person name="Ng V."/>
            <person name="Grigoriev I.V."/>
            <person name="Jackson S.A."/>
            <person name="Sutton T.D.S."/>
            <person name="Dobson A.D.W."/>
            <person name="Rama T."/>
        </authorList>
    </citation>
    <scope>NUCLEOTIDE SEQUENCE</scope>
    <source>
        <strain evidence="20">TRa3180A</strain>
    </source>
</reference>
<name>A0A9P8CJL2_9HELO</name>
<feature type="compositionally biased region" description="Low complexity" evidence="19">
    <location>
        <begin position="65"/>
        <end position="96"/>
    </location>
</feature>
<evidence type="ECO:0000256" key="16">
    <source>
        <dbReference type="ARBA" id="ARBA00023209"/>
    </source>
</evidence>
<keyword evidence="9" id="KW-0808">Transferase</keyword>
<evidence type="ECO:0000256" key="5">
    <source>
        <dbReference type="ARBA" id="ARBA00005458"/>
    </source>
</evidence>
<evidence type="ECO:0000313" key="21">
    <source>
        <dbReference type="Proteomes" id="UP000887226"/>
    </source>
</evidence>
<dbReference type="InterPro" id="IPR015222">
    <property type="entry name" value="Tam41"/>
</dbReference>
<keyword evidence="17" id="KW-1208">Phospholipid metabolism</keyword>
<keyword evidence="13" id="KW-0443">Lipid metabolism</keyword>
<sequence length="533" mass="58990">MAAMRLSLGRSLRLTAPRTSLRTSPAQYCYIQLQATVTGRRALATQPTKGETNSQGQQVGEHVADSGANKNSNASSLSNDSSPASSSKSSTTLNSPPADWEDADINISKFAELPEPRFGYNQHMNIDAEFKEVLRLVPWEFDAVPYVFAYGSGVFQQSATMKAKPSSATSIHSNPPPALVKAQGGMPKMIDFIFGVTHTQHFHSLNLKKHRDHYSGVGSLGSGAVSAIQDNWGAGVYYNTHINCRGMLIKYGVVNINTLCKDLSEWQTLYIAGRLQKPVKILRDHPKVRLANQVNLISALRTALLLLPPQFTEQELYGTIASISYLGDPRMSLPAEDPSKVANIVGNNLPNFRKLYSPLIESLPNVRFSASQSTDPDWLFDAKANHQLEQDMDPMKRGNMVRRLPKAFRSKLYFQYQSKYEIPGVEFNKMMEDSSDESGGTIKRREGGGFERRIASEPPEELRTVVRGVIKKTISWPSTTQSLKGIVTAGLSKSWRYASEKLAKSKAGKHKVAEDEKANSTEKESEKEKEKSS</sequence>
<accession>A0A9P8CJL2</accession>
<evidence type="ECO:0000313" key="20">
    <source>
        <dbReference type="EMBL" id="KAG9247651.1"/>
    </source>
</evidence>
<evidence type="ECO:0000256" key="11">
    <source>
        <dbReference type="ARBA" id="ARBA00022792"/>
    </source>
</evidence>
<comment type="cofactor">
    <cofactor evidence="1">
        <name>Mg(2+)</name>
        <dbReference type="ChEBI" id="CHEBI:18420"/>
    </cofactor>
</comment>
<evidence type="ECO:0000256" key="18">
    <source>
        <dbReference type="ARBA" id="ARBA00029893"/>
    </source>
</evidence>
<dbReference type="EMBL" id="MU253766">
    <property type="protein sequence ID" value="KAG9247651.1"/>
    <property type="molecule type" value="Genomic_DNA"/>
</dbReference>
<evidence type="ECO:0000256" key="12">
    <source>
        <dbReference type="ARBA" id="ARBA00022842"/>
    </source>
</evidence>
<comment type="similarity">
    <text evidence="5">Belongs to the TAM41 family.</text>
</comment>
<evidence type="ECO:0000256" key="8">
    <source>
        <dbReference type="ARBA" id="ARBA00022516"/>
    </source>
</evidence>
<dbReference type="OrthoDB" id="341477at2759"/>
<keyword evidence="15" id="KW-0472">Membrane</keyword>
<gene>
    <name evidence="20" type="ORF">BJ878DRAFT_564718</name>
</gene>
<dbReference type="PANTHER" id="PTHR13619">
    <property type="entry name" value="PHOSPHATIDATE CYTIDYLYLTRANSFERASE, MITOCHONDRIAL"/>
    <property type="match status" value="1"/>
</dbReference>
<dbReference type="PIRSF" id="PIRSF028840">
    <property type="entry name" value="Mmp37"/>
    <property type="match status" value="1"/>
</dbReference>
<evidence type="ECO:0000256" key="9">
    <source>
        <dbReference type="ARBA" id="ARBA00022679"/>
    </source>
</evidence>
<dbReference type="GO" id="GO:0004605">
    <property type="term" value="F:phosphatidate cytidylyltransferase activity"/>
    <property type="evidence" value="ECO:0007669"/>
    <property type="project" value="UniProtKB-EC"/>
</dbReference>
<comment type="subcellular location">
    <subcellularLocation>
        <location evidence="2">Mitochondrion inner membrane</location>
        <topology evidence="2">Peripheral membrane protein</topology>
        <orientation evidence="2">Matrix side</orientation>
    </subcellularLocation>
</comment>
<dbReference type="GO" id="GO:0032049">
    <property type="term" value="P:cardiolipin biosynthetic process"/>
    <property type="evidence" value="ECO:0007669"/>
    <property type="project" value="InterPro"/>
</dbReference>
<keyword evidence="10" id="KW-0548">Nucleotidyltransferase</keyword>
<evidence type="ECO:0000256" key="6">
    <source>
        <dbReference type="ARBA" id="ARBA00012487"/>
    </source>
</evidence>
<feature type="compositionally biased region" description="Basic and acidic residues" evidence="19">
    <location>
        <begin position="511"/>
        <end position="533"/>
    </location>
</feature>
<evidence type="ECO:0000256" key="4">
    <source>
        <dbReference type="ARBA" id="ARBA00005189"/>
    </source>
</evidence>
<comment type="pathway">
    <text evidence="3">Phospholipid metabolism; CDP-diacylglycerol biosynthesis; CDP-diacylglycerol from sn-glycerol 3-phosphate: step 3/3.</text>
</comment>
<keyword evidence="11" id="KW-0999">Mitochondrion inner membrane</keyword>
<evidence type="ECO:0000256" key="7">
    <source>
        <dbReference type="ARBA" id="ARBA00018337"/>
    </source>
</evidence>
<keyword evidence="8" id="KW-0444">Lipid biosynthesis</keyword>
<comment type="caution">
    <text evidence="20">The sequence shown here is derived from an EMBL/GenBank/DDBJ whole genome shotgun (WGS) entry which is preliminary data.</text>
</comment>
<evidence type="ECO:0000256" key="15">
    <source>
        <dbReference type="ARBA" id="ARBA00023136"/>
    </source>
</evidence>
<keyword evidence="16" id="KW-0594">Phospholipid biosynthesis</keyword>
<dbReference type="GO" id="GO:0016024">
    <property type="term" value="P:CDP-diacylglycerol biosynthetic process"/>
    <property type="evidence" value="ECO:0007669"/>
    <property type="project" value="TreeGrafter"/>
</dbReference>
<evidence type="ECO:0000256" key="17">
    <source>
        <dbReference type="ARBA" id="ARBA00023264"/>
    </source>
</evidence>
<evidence type="ECO:0000256" key="2">
    <source>
        <dbReference type="ARBA" id="ARBA00004443"/>
    </source>
</evidence>
<dbReference type="Proteomes" id="UP000887226">
    <property type="component" value="Unassembled WGS sequence"/>
</dbReference>
<evidence type="ECO:0000256" key="3">
    <source>
        <dbReference type="ARBA" id="ARBA00005119"/>
    </source>
</evidence>